<protein>
    <submittedName>
        <fullName evidence="1">Uncharacterized protein</fullName>
    </submittedName>
</protein>
<sequence length="272" mass="30339">MGKRKIEMRRIEKESARQVCFSKRRQGLFKKAKDLSTLCGVDIAILVFSPAGRFYSFANTDIESILHRYCKENNYPSPTSTTTTSSNGEGGDNFWWEKVNVEEMEKESDLQQLQKSLQEVRGRVVSHIEELSSASSLSSLVTLPSSLDLTMTAAAADVTWPPPLDILLPPCSIGDESAENAMHTTHVEREAPPLPQPRDGDCVMQVQESLFLDFALDEDDDGLLMPVFGEEYDDVLLMKPVLEEEFGLISGPMDHMFAPLDDYGSLFGSFES</sequence>
<keyword evidence="2" id="KW-1185">Reference proteome</keyword>
<reference evidence="1 2" key="1">
    <citation type="journal article" date="2022" name="Hortic Res">
        <title>A haplotype resolved chromosomal level avocado genome allows analysis of novel avocado genes.</title>
        <authorList>
            <person name="Nath O."/>
            <person name="Fletcher S.J."/>
            <person name="Hayward A."/>
            <person name="Shaw L.M."/>
            <person name="Masouleh A.K."/>
            <person name="Furtado A."/>
            <person name="Henry R.J."/>
            <person name="Mitter N."/>
        </authorList>
    </citation>
    <scope>NUCLEOTIDE SEQUENCE [LARGE SCALE GENOMIC DNA]</scope>
    <source>
        <strain evidence="2">cv. Hass</strain>
    </source>
</reference>
<evidence type="ECO:0000313" key="1">
    <source>
        <dbReference type="EMBL" id="KAJ8632080.1"/>
    </source>
</evidence>
<name>A0ACC2LFH1_PERAE</name>
<gene>
    <name evidence="1" type="ORF">MRB53_025416</name>
</gene>
<comment type="caution">
    <text evidence="1">The sequence shown here is derived from an EMBL/GenBank/DDBJ whole genome shotgun (WGS) entry which is preliminary data.</text>
</comment>
<evidence type="ECO:0000313" key="2">
    <source>
        <dbReference type="Proteomes" id="UP001234297"/>
    </source>
</evidence>
<accession>A0ACC2LFH1</accession>
<organism evidence="1 2">
    <name type="scientific">Persea americana</name>
    <name type="common">Avocado</name>
    <dbReference type="NCBI Taxonomy" id="3435"/>
    <lineage>
        <taxon>Eukaryota</taxon>
        <taxon>Viridiplantae</taxon>
        <taxon>Streptophyta</taxon>
        <taxon>Embryophyta</taxon>
        <taxon>Tracheophyta</taxon>
        <taxon>Spermatophyta</taxon>
        <taxon>Magnoliopsida</taxon>
        <taxon>Magnoliidae</taxon>
        <taxon>Laurales</taxon>
        <taxon>Lauraceae</taxon>
        <taxon>Persea</taxon>
    </lineage>
</organism>
<proteinExistence type="predicted"/>
<dbReference type="EMBL" id="CM056816">
    <property type="protein sequence ID" value="KAJ8632080.1"/>
    <property type="molecule type" value="Genomic_DNA"/>
</dbReference>
<dbReference type="Proteomes" id="UP001234297">
    <property type="component" value="Chromosome 8"/>
</dbReference>